<name>A0ABP0Q3T1_9DINO</name>
<dbReference type="EMBL" id="CAXAMN010023940">
    <property type="protein sequence ID" value="CAK9082597.1"/>
    <property type="molecule type" value="Genomic_DNA"/>
</dbReference>
<dbReference type="InterPro" id="IPR040911">
    <property type="entry name" value="Exostosin_GT47"/>
</dbReference>
<accession>A0ABP0Q3T1</accession>
<evidence type="ECO:0000313" key="3">
    <source>
        <dbReference type="EMBL" id="CAK9082597.1"/>
    </source>
</evidence>
<comment type="caution">
    <text evidence="3">The sequence shown here is derived from an EMBL/GenBank/DDBJ whole genome shotgun (WGS) entry which is preliminary data.</text>
</comment>
<feature type="domain" description="Exostosin GT47" evidence="2">
    <location>
        <begin position="1"/>
        <end position="60"/>
    </location>
</feature>
<gene>
    <name evidence="3" type="ORF">CCMP2556_LOCUS40338</name>
</gene>
<dbReference type="PANTHER" id="PTHR11062">
    <property type="entry name" value="EXOSTOSIN HEPARAN SULFATE GLYCOSYLTRANSFERASE -RELATED"/>
    <property type="match status" value="1"/>
</dbReference>
<dbReference type="InterPro" id="IPR004263">
    <property type="entry name" value="Exostosin"/>
</dbReference>
<organism evidence="3 4">
    <name type="scientific">Durusdinium trenchii</name>
    <dbReference type="NCBI Taxonomy" id="1381693"/>
    <lineage>
        <taxon>Eukaryota</taxon>
        <taxon>Sar</taxon>
        <taxon>Alveolata</taxon>
        <taxon>Dinophyceae</taxon>
        <taxon>Suessiales</taxon>
        <taxon>Symbiodiniaceae</taxon>
        <taxon>Durusdinium</taxon>
    </lineage>
</organism>
<reference evidence="3 4" key="1">
    <citation type="submission" date="2024-02" db="EMBL/GenBank/DDBJ databases">
        <authorList>
            <person name="Chen Y."/>
            <person name="Shah S."/>
            <person name="Dougan E. K."/>
            <person name="Thang M."/>
            <person name="Chan C."/>
        </authorList>
    </citation>
    <scope>NUCLEOTIDE SEQUENCE [LARGE SCALE GENOMIC DNA]</scope>
</reference>
<keyword evidence="4" id="KW-1185">Reference proteome</keyword>
<protein>
    <recommendedName>
        <fullName evidence="2">Exostosin GT47 domain-containing protein</fullName>
    </recommendedName>
</protein>
<comment type="similarity">
    <text evidence="1">Belongs to the glycosyltransferase 47 family.</text>
</comment>
<dbReference type="Proteomes" id="UP001642484">
    <property type="component" value="Unassembled WGS sequence"/>
</dbReference>
<evidence type="ECO:0000313" key="4">
    <source>
        <dbReference type="Proteomes" id="UP001642484"/>
    </source>
</evidence>
<dbReference type="Pfam" id="PF03016">
    <property type="entry name" value="Exostosin_GT47"/>
    <property type="match status" value="1"/>
</dbReference>
<proteinExistence type="inferred from homology"/>
<evidence type="ECO:0000256" key="1">
    <source>
        <dbReference type="ARBA" id="ARBA00010271"/>
    </source>
</evidence>
<sequence>MGRTHFCLVPRGSSAWTIHLYESFFFGCIPVILSDYLDVPFQGIVDWPAFSIKWPENNVGHELLEYLRGIPLRRIADMKRELEEAACFFDFHRGWGLSHQTNPYTPYGRYGHWIKWKEEQVALGTDCPYVGHGDGRTLETCHRSCFERSCNLVNFNTQVKGGDCVLRRCSDPAQPSLTGGADGWQVWSMVNETQRQCSPYHAIFRQLNQRYWNRPVNHGPFWK</sequence>
<evidence type="ECO:0000259" key="2">
    <source>
        <dbReference type="Pfam" id="PF03016"/>
    </source>
</evidence>
<dbReference type="PANTHER" id="PTHR11062:SF281">
    <property type="entry name" value="EXOSTOSIN-LIKE 2"/>
    <property type="match status" value="1"/>
</dbReference>